<comment type="caution">
    <text evidence="1">The sequence shown here is derived from an EMBL/GenBank/DDBJ whole genome shotgun (WGS) entry which is preliminary data.</text>
</comment>
<dbReference type="Proteomes" id="UP001595420">
    <property type="component" value="Unassembled WGS sequence"/>
</dbReference>
<dbReference type="RefSeq" id="WP_216834409.1">
    <property type="nucleotide sequence ID" value="NZ_JAFNJS010000001.1"/>
</dbReference>
<gene>
    <name evidence="1" type="ORF">ACFOD3_02820</name>
</gene>
<keyword evidence="2" id="KW-1185">Reference proteome</keyword>
<sequence>MVDTAGQPKSVARLLSAGGPPALAETLKLSAPRVAADLRPIVVMGGAGGAAPGL</sequence>
<accession>A0ABV7BMF1</accession>
<evidence type="ECO:0000313" key="1">
    <source>
        <dbReference type="EMBL" id="MFC2998807.1"/>
    </source>
</evidence>
<evidence type="ECO:0000313" key="2">
    <source>
        <dbReference type="Proteomes" id="UP001595420"/>
    </source>
</evidence>
<dbReference type="EMBL" id="JBHRSB010000001">
    <property type="protein sequence ID" value="MFC2998807.1"/>
    <property type="molecule type" value="Genomic_DNA"/>
</dbReference>
<organism evidence="1 2">
    <name type="scientific">Falsiroseomonas tokyonensis</name>
    <dbReference type="NCBI Taxonomy" id="430521"/>
    <lineage>
        <taxon>Bacteria</taxon>
        <taxon>Pseudomonadati</taxon>
        <taxon>Pseudomonadota</taxon>
        <taxon>Alphaproteobacteria</taxon>
        <taxon>Acetobacterales</taxon>
        <taxon>Roseomonadaceae</taxon>
        <taxon>Falsiroseomonas</taxon>
    </lineage>
</organism>
<reference evidence="2" key="1">
    <citation type="journal article" date="2019" name="Int. J. Syst. Evol. Microbiol.">
        <title>The Global Catalogue of Microorganisms (GCM) 10K type strain sequencing project: providing services to taxonomists for standard genome sequencing and annotation.</title>
        <authorList>
            <consortium name="The Broad Institute Genomics Platform"/>
            <consortium name="The Broad Institute Genome Sequencing Center for Infectious Disease"/>
            <person name="Wu L."/>
            <person name="Ma J."/>
        </authorList>
    </citation>
    <scope>NUCLEOTIDE SEQUENCE [LARGE SCALE GENOMIC DNA]</scope>
    <source>
        <strain evidence="2">CGMCC 1.16855</strain>
    </source>
</reference>
<proteinExistence type="predicted"/>
<name>A0ABV7BMF1_9PROT</name>
<protein>
    <submittedName>
        <fullName evidence="1">Uncharacterized protein</fullName>
    </submittedName>
</protein>